<feature type="transmembrane region" description="Helical" evidence="6">
    <location>
        <begin position="686"/>
        <end position="710"/>
    </location>
</feature>
<keyword evidence="10" id="KW-1185">Reference proteome</keyword>
<dbReference type="GO" id="GO:0022857">
    <property type="term" value="F:transmembrane transporter activity"/>
    <property type="evidence" value="ECO:0007669"/>
    <property type="project" value="TreeGrafter"/>
</dbReference>
<dbReference type="InterPro" id="IPR025857">
    <property type="entry name" value="MacB_PCD"/>
</dbReference>
<dbReference type="Proteomes" id="UP000473278">
    <property type="component" value="Unassembled WGS sequence"/>
</dbReference>
<feature type="transmembrane region" description="Helical" evidence="6">
    <location>
        <begin position="334"/>
        <end position="361"/>
    </location>
</feature>
<keyword evidence="2" id="KW-1003">Cell membrane</keyword>
<comment type="subcellular location">
    <subcellularLocation>
        <location evidence="1">Cell membrane</location>
        <topology evidence="1">Multi-pass membrane protein</topology>
    </subcellularLocation>
</comment>
<keyword evidence="3 6" id="KW-0812">Transmembrane</keyword>
<feature type="transmembrane region" description="Helical" evidence="6">
    <location>
        <begin position="21"/>
        <end position="42"/>
    </location>
</feature>
<feature type="domain" description="ABC3 transporter permease C-terminal" evidence="7">
    <location>
        <begin position="292"/>
        <end position="399"/>
    </location>
</feature>
<feature type="transmembrane region" description="Helical" evidence="6">
    <location>
        <begin position="381"/>
        <end position="404"/>
    </location>
</feature>
<evidence type="ECO:0000256" key="1">
    <source>
        <dbReference type="ARBA" id="ARBA00004651"/>
    </source>
</evidence>
<evidence type="ECO:0000313" key="10">
    <source>
        <dbReference type="Proteomes" id="UP000473278"/>
    </source>
</evidence>
<evidence type="ECO:0000256" key="5">
    <source>
        <dbReference type="ARBA" id="ARBA00023136"/>
    </source>
</evidence>
<evidence type="ECO:0000259" key="8">
    <source>
        <dbReference type="Pfam" id="PF12704"/>
    </source>
</evidence>
<evidence type="ECO:0000256" key="4">
    <source>
        <dbReference type="ARBA" id="ARBA00022989"/>
    </source>
</evidence>
<dbReference type="RefSeq" id="WP_165143299.1">
    <property type="nucleotide sequence ID" value="NZ_JAALLT010000004.1"/>
</dbReference>
<protein>
    <submittedName>
        <fullName evidence="9">FtsX-like permease family protein</fullName>
    </submittedName>
</protein>
<comment type="caution">
    <text evidence="9">The sequence shown here is derived from an EMBL/GenBank/DDBJ whole genome shotgun (WGS) entry which is preliminary data.</text>
</comment>
<name>A0A6M1T0U0_9BACT</name>
<feature type="transmembrane region" description="Helical" evidence="6">
    <location>
        <begin position="738"/>
        <end position="756"/>
    </location>
</feature>
<sequence length="809" mass="91989">MIKNYLKIAWRYLHKNKIFSFVNITGLTLGFFCSILLALYVIDELRFDTFHEDAARTYRIIQKIEEVDGETRKVATVAPLVGPEAVAQFPEAETYLRLIEIGRLTVGNEPQNRDYERIWIADSNFFQFFDYKALYGNPTEALSRPDNIVITESTAKKYFGRTDVVGENLYTNVFQATVSAVIEDFPDNSHLTINTIHAVPTWEREIGQWKEWVSSNWTSNSFVTYLKMRPDFDKKAFEGKLTSLVTENYGEEVNYQSNFSLQPLTDIHLYSSEIQGGMNSREGNPLYTYMFIIIAVLLLAIACFNYMNLSTAAASRRTREVGMRKTLGAQKWQLIGQFVGEALLVSTCSLLLALFAIELLLPQLNVYLNKSLSLPFDNIQMYTVLGIIVLIAGISSAIYPAFFLSRVEPATALKKEIKIGVNTFSLRKILVVAQFAISIVMISTTIIIYNQLQYVEQKDLGFNLNNLLVIDINSGALRSQFESIKQEFEKLSDIETVTVSSRVPGEWKNFPIANLEHRGSDAKSQAIFVGVDEDFLDTYNIELLEGRALRNDVADSNSVMLTEMAVRQLGLEDPIGQVLDVPSTVWSGDLNEQDTPYSPRVVGVIKNFHFQSFREEMRPMMLASYRNPIHSIDYYTLRASNANWQNILPLLQEINSRFDPENPMEYTFLGNRFDQFYEEDRIRGQLFMVFSMIIVLIACLGLFALASFAIEYRIQEIGIRKVLGASAFEVNWLLSKDFAVLIGIAFILAVPVAWYAAQSWLQEFVYRITIPIWVFPAAGLTALFIALATISYQTLRAAWMNPVKSLGRE</sequence>
<dbReference type="Pfam" id="PF12704">
    <property type="entry name" value="MacB_PCD"/>
    <property type="match status" value="2"/>
</dbReference>
<keyword evidence="5 6" id="KW-0472">Membrane</keyword>
<dbReference type="InterPro" id="IPR003838">
    <property type="entry name" value="ABC3_permease_C"/>
</dbReference>
<evidence type="ECO:0000256" key="2">
    <source>
        <dbReference type="ARBA" id="ARBA00022475"/>
    </source>
</evidence>
<organism evidence="9 10">
    <name type="scientific">Halalkalibaculum roseum</name>
    <dbReference type="NCBI Taxonomy" id="2709311"/>
    <lineage>
        <taxon>Bacteria</taxon>
        <taxon>Pseudomonadati</taxon>
        <taxon>Balneolota</taxon>
        <taxon>Balneolia</taxon>
        <taxon>Balneolales</taxon>
        <taxon>Balneolaceae</taxon>
        <taxon>Halalkalibaculum</taxon>
    </lineage>
</organism>
<feature type="domain" description="ABC3 transporter permease C-terminal" evidence="7">
    <location>
        <begin position="688"/>
        <end position="802"/>
    </location>
</feature>
<proteinExistence type="predicted"/>
<accession>A0A6M1T0U0</accession>
<feature type="transmembrane region" description="Helical" evidence="6">
    <location>
        <begin position="425"/>
        <end position="449"/>
    </location>
</feature>
<dbReference type="AlphaFoldDB" id="A0A6M1T0U0"/>
<evidence type="ECO:0000256" key="6">
    <source>
        <dbReference type="SAM" id="Phobius"/>
    </source>
</evidence>
<dbReference type="EMBL" id="JAALLT010000004">
    <property type="protein sequence ID" value="NGP77686.1"/>
    <property type="molecule type" value="Genomic_DNA"/>
</dbReference>
<dbReference type="InterPro" id="IPR050250">
    <property type="entry name" value="Macrolide_Exporter_MacB"/>
</dbReference>
<dbReference type="Pfam" id="PF02687">
    <property type="entry name" value="FtsX"/>
    <property type="match status" value="2"/>
</dbReference>
<dbReference type="PANTHER" id="PTHR30572:SF18">
    <property type="entry name" value="ABC-TYPE MACROLIDE FAMILY EXPORT SYSTEM PERMEASE COMPONENT 2"/>
    <property type="match status" value="1"/>
</dbReference>
<evidence type="ECO:0000313" key="9">
    <source>
        <dbReference type="EMBL" id="NGP77686.1"/>
    </source>
</evidence>
<feature type="domain" description="MacB-like periplasmic core" evidence="8">
    <location>
        <begin position="20"/>
        <end position="242"/>
    </location>
</feature>
<dbReference type="GO" id="GO:0005886">
    <property type="term" value="C:plasma membrane"/>
    <property type="evidence" value="ECO:0007669"/>
    <property type="project" value="UniProtKB-SubCell"/>
</dbReference>
<feature type="transmembrane region" description="Helical" evidence="6">
    <location>
        <begin position="768"/>
        <end position="790"/>
    </location>
</feature>
<keyword evidence="4 6" id="KW-1133">Transmembrane helix</keyword>
<feature type="transmembrane region" description="Helical" evidence="6">
    <location>
        <begin position="286"/>
        <end position="307"/>
    </location>
</feature>
<dbReference type="PANTHER" id="PTHR30572">
    <property type="entry name" value="MEMBRANE COMPONENT OF TRANSPORTER-RELATED"/>
    <property type="match status" value="1"/>
</dbReference>
<gene>
    <name evidence="9" type="ORF">G3570_13645</name>
</gene>
<evidence type="ECO:0000256" key="3">
    <source>
        <dbReference type="ARBA" id="ARBA00022692"/>
    </source>
</evidence>
<feature type="domain" description="MacB-like periplasmic core" evidence="8">
    <location>
        <begin position="436"/>
        <end position="610"/>
    </location>
</feature>
<reference evidence="9 10" key="1">
    <citation type="submission" date="2020-02" db="EMBL/GenBank/DDBJ databases">
        <title>Balneolaceae bacterium YR4-1, complete genome.</title>
        <authorList>
            <person name="Li Y."/>
            <person name="Wu S."/>
        </authorList>
    </citation>
    <scope>NUCLEOTIDE SEQUENCE [LARGE SCALE GENOMIC DNA]</scope>
    <source>
        <strain evidence="9 10">YR4-1</strain>
    </source>
</reference>
<evidence type="ECO:0000259" key="7">
    <source>
        <dbReference type="Pfam" id="PF02687"/>
    </source>
</evidence>